<protein>
    <submittedName>
        <fullName evidence="10">MiaB family RNA modification protein</fullName>
    </submittedName>
</protein>
<sequence length="438" mass="47666">MSKKKVAAVTLGCKLNYAESSSILQSLVDGGWEACGPEEGADLLIIHTCAVTGQAEQKCRQKIRRLIRRNPHSRVAVIGCYAQLSPEVLGGIEGVDAVFGNKEKFELDRYLAVAEAGRSALPAVAAGPLSRLRTASPGCSLPPGSGRTRAFLKIQDGCDYMCAYCTIPLARGRSRSIEPEEVLRQARRLADSGYREIVLSGVNTGDYLSRGVDFAALLRMLEDVPVSRIRISSLEPDMLNEDLLRVVGASERIVPHFHLPLQSGSDSVLKAMRRRYTTDDYRRAVHSLHDVLPGCAVGADVMVGYPGEEEGDFQAMYGFIGELPLSYLHVFSCSVRPGTLLQRQVADGERERVSPKEAARRSALLVELGERKARTFALSRIGSKQMVLFEEGFSGYTPEYLRVVVPAAAGGEPLAGRELPVRVEGLGDGLQLHARLLS</sequence>
<evidence type="ECO:0000313" key="11">
    <source>
        <dbReference type="Proteomes" id="UP000076481"/>
    </source>
</evidence>
<dbReference type="SFLD" id="SFLDG01082">
    <property type="entry name" value="B12-binding_domain_containing"/>
    <property type="match status" value="1"/>
</dbReference>
<dbReference type="InterPro" id="IPR013848">
    <property type="entry name" value="Methylthiotransferase_N"/>
</dbReference>
<dbReference type="GO" id="GO:0051539">
    <property type="term" value="F:4 iron, 4 sulfur cluster binding"/>
    <property type="evidence" value="ECO:0007669"/>
    <property type="project" value="UniProtKB-KW"/>
</dbReference>
<reference evidence="10 11" key="1">
    <citation type="submission" date="2016-03" db="EMBL/GenBank/DDBJ databases">
        <title>Speciation and ecological success in dimly lit waters: horizontal gene transfer in a green sulfur bacteria bloom unveiled by metagenomic assembly.</title>
        <authorList>
            <person name="Llorens-Mares T."/>
            <person name="Liu Z."/>
            <person name="Allen L.Z."/>
            <person name="Rusch D.B."/>
            <person name="Craig M.T."/>
            <person name="Dupont C.L."/>
            <person name="Bryant D.A."/>
            <person name="Casamayor E.O."/>
        </authorList>
    </citation>
    <scope>NUCLEOTIDE SEQUENCE [LARGE SCALE GENOMIC DNA]</scope>
    <source>
        <strain evidence="10">CIII</strain>
    </source>
</reference>
<evidence type="ECO:0000256" key="3">
    <source>
        <dbReference type="ARBA" id="ARBA00022679"/>
    </source>
</evidence>
<dbReference type="EMBL" id="LVWG01000035">
    <property type="protein sequence ID" value="KZK73597.1"/>
    <property type="molecule type" value="Genomic_DNA"/>
</dbReference>
<dbReference type="GO" id="GO:0035597">
    <property type="term" value="F:tRNA-2-methylthio-N(6)-dimethylallyladenosine(37) synthase activity"/>
    <property type="evidence" value="ECO:0007669"/>
    <property type="project" value="TreeGrafter"/>
</dbReference>
<keyword evidence="4" id="KW-0949">S-adenosyl-L-methionine</keyword>
<name>A0A165L5P2_PELLU</name>
<evidence type="ECO:0000256" key="6">
    <source>
        <dbReference type="ARBA" id="ARBA00023004"/>
    </source>
</evidence>
<feature type="domain" description="Radical SAM core" evidence="9">
    <location>
        <begin position="144"/>
        <end position="371"/>
    </location>
</feature>
<dbReference type="NCBIfam" id="TIGR01579">
    <property type="entry name" value="MiaB-like-C"/>
    <property type="match status" value="1"/>
</dbReference>
<accession>A0A165L5P2</accession>
<keyword evidence="2" id="KW-0004">4Fe-4S</keyword>
<dbReference type="Gene3D" id="3.80.30.20">
    <property type="entry name" value="tm_1862 like domain"/>
    <property type="match status" value="1"/>
</dbReference>
<dbReference type="PROSITE" id="PS51918">
    <property type="entry name" value="RADICAL_SAM"/>
    <property type="match status" value="1"/>
</dbReference>
<dbReference type="Proteomes" id="UP000076481">
    <property type="component" value="Unassembled WGS sequence"/>
</dbReference>
<comment type="cofactor">
    <cofactor evidence="1">
        <name>[4Fe-4S] cluster</name>
        <dbReference type="ChEBI" id="CHEBI:49883"/>
    </cofactor>
</comment>
<evidence type="ECO:0000256" key="2">
    <source>
        <dbReference type="ARBA" id="ARBA00022485"/>
    </source>
</evidence>
<dbReference type="InterPro" id="IPR006467">
    <property type="entry name" value="MiaB-like_bact"/>
</dbReference>
<keyword evidence="5" id="KW-0479">Metal-binding</keyword>
<dbReference type="CDD" id="cd01335">
    <property type="entry name" value="Radical_SAM"/>
    <property type="match status" value="1"/>
</dbReference>
<dbReference type="AlphaFoldDB" id="A0A165L5P2"/>
<dbReference type="GO" id="GO:0005829">
    <property type="term" value="C:cytosol"/>
    <property type="evidence" value="ECO:0007669"/>
    <property type="project" value="TreeGrafter"/>
</dbReference>
<dbReference type="InterPro" id="IPR058240">
    <property type="entry name" value="rSAM_sf"/>
</dbReference>
<comment type="caution">
    <text evidence="10">The sequence shown here is derived from an EMBL/GenBank/DDBJ whole genome shotgun (WGS) entry which is preliminary data.</text>
</comment>
<dbReference type="InterPro" id="IPR020612">
    <property type="entry name" value="Methylthiotransferase_CS"/>
</dbReference>
<evidence type="ECO:0000256" key="1">
    <source>
        <dbReference type="ARBA" id="ARBA00001966"/>
    </source>
</evidence>
<dbReference type="Pfam" id="PF00919">
    <property type="entry name" value="UPF0004"/>
    <property type="match status" value="1"/>
</dbReference>
<organism evidence="10 11">
    <name type="scientific">Pelodictyon luteolum</name>
    <dbReference type="NCBI Taxonomy" id="1100"/>
    <lineage>
        <taxon>Bacteria</taxon>
        <taxon>Pseudomonadati</taxon>
        <taxon>Chlorobiota</taxon>
        <taxon>Chlorobiia</taxon>
        <taxon>Chlorobiales</taxon>
        <taxon>Chlorobiaceae</taxon>
        <taxon>Chlorobium/Pelodictyon group</taxon>
        <taxon>Pelodictyon</taxon>
    </lineage>
</organism>
<dbReference type="InterPro" id="IPR007197">
    <property type="entry name" value="rSAM"/>
</dbReference>
<dbReference type="GO" id="GO:0046872">
    <property type="term" value="F:metal ion binding"/>
    <property type="evidence" value="ECO:0007669"/>
    <property type="project" value="UniProtKB-KW"/>
</dbReference>
<keyword evidence="6" id="KW-0408">Iron</keyword>
<keyword evidence="3" id="KW-0808">Transferase</keyword>
<dbReference type="InterPro" id="IPR006638">
    <property type="entry name" value="Elp3/MiaA/NifB-like_rSAM"/>
</dbReference>
<feature type="domain" description="MTTase N-terminal" evidence="8">
    <location>
        <begin position="4"/>
        <end position="116"/>
    </location>
</feature>
<dbReference type="RefSeq" id="WP_303682294.1">
    <property type="nucleotide sequence ID" value="NZ_LVWG01000035.1"/>
</dbReference>
<dbReference type="PROSITE" id="PS51449">
    <property type="entry name" value="MTTASE_N"/>
    <property type="match status" value="1"/>
</dbReference>
<proteinExistence type="predicted"/>
<dbReference type="Gene3D" id="3.40.50.12160">
    <property type="entry name" value="Methylthiotransferase, N-terminal domain"/>
    <property type="match status" value="1"/>
</dbReference>
<gene>
    <name evidence="10" type="ORF">A3K90_08250</name>
</gene>
<dbReference type="SFLD" id="SFLDS00029">
    <property type="entry name" value="Radical_SAM"/>
    <property type="match status" value="1"/>
</dbReference>
<dbReference type="PANTHER" id="PTHR43020:SF2">
    <property type="entry name" value="MITOCHONDRIAL TRNA METHYLTHIOTRANSFERASE CDK5RAP1"/>
    <property type="match status" value="1"/>
</dbReference>
<dbReference type="PROSITE" id="PS01278">
    <property type="entry name" value="MTTASE_RADICAL"/>
    <property type="match status" value="1"/>
</dbReference>
<keyword evidence="7" id="KW-0411">Iron-sulfur</keyword>
<dbReference type="InterPro" id="IPR005839">
    <property type="entry name" value="Methylthiotransferase"/>
</dbReference>
<evidence type="ECO:0000259" key="9">
    <source>
        <dbReference type="PROSITE" id="PS51918"/>
    </source>
</evidence>
<dbReference type="SUPFAM" id="SSF102114">
    <property type="entry name" value="Radical SAM enzymes"/>
    <property type="match status" value="1"/>
</dbReference>
<evidence type="ECO:0000313" key="10">
    <source>
        <dbReference type="EMBL" id="KZK73597.1"/>
    </source>
</evidence>
<evidence type="ECO:0000259" key="8">
    <source>
        <dbReference type="PROSITE" id="PS51449"/>
    </source>
</evidence>
<dbReference type="Pfam" id="PF04055">
    <property type="entry name" value="Radical_SAM"/>
    <property type="match status" value="1"/>
</dbReference>
<evidence type="ECO:0000256" key="4">
    <source>
        <dbReference type="ARBA" id="ARBA00022691"/>
    </source>
</evidence>
<evidence type="ECO:0000256" key="5">
    <source>
        <dbReference type="ARBA" id="ARBA00022723"/>
    </source>
</evidence>
<evidence type="ECO:0000256" key="7">
    <source>
        <dbReference type="ARBA" id="ARBA00023014"/>
    </source>
</evidence>
<dbReference type="InterPro" id="IPR038135">
    <property type="entry name" value="Methylthiotransferase_N_sf"/>
</dbReference>
<dbReference type="SMART" id="SM00729">
    <property type="entry name" value="Elp3"/>
    <property type="match status" value="1"/>
</dbReference>
<dbReference type="NCBIfam" id="TIGR00089">
    <property type="entry name" value="MiaB/RimO family radical SAM methylthiotransferase"/>
    <property type="match status" value="1"/>
</dbReference>
<dbReference type="PANTHER" id="PTHR43020">
    <property type="entry name" value="CDK5 REGULATORY SUBUNIT-ASSOCIATED PROTEIN 1"/>
    <property type="match status" value="1"/>
</dbReference>
<dbReference type="InterPro" id="IPR023404">
    <property type="entry name" value="rSAM_horseshoe"/>
</dbReference>